<accession>A0A6C0D1P7</accession>
<reference evidence="1" key="1">
    <citation type="journal article" date="2020" name="Nature">
        <title>Giant virus diversity and host interactions through global metagenomics.</title>
        <authorList>
            <person name="Schulz F."/>
            <person name="Roux S."/>
            <person name="Paez-Espino D."/>
            <person name="Jungbluth S."/>
            <person name="Walsh D.A."/>
            <person name="Denef V.J."/>
            <person name="McMahon K.D."/>
            <person name="Konstantinidis K.T."/>
            <person name="Eloe-Fadrosh E.A."/>
            <person name="Kyrpides N.C."/>
            <person name="Woyke T."/>
        </authorList>
    </citation>
    <scope>NUCLEOTIDE SEQUENCE</scope>
    <source>
        <strain evidence="1">GVMAG-M-3300023174-104</strain>
    </source>
</reference>
<proteinExistence type="predicted"/>
<protein>
    <submittedName>
        <fullName evidence="1">Uncharacterized protein</fullName>
    </submittedName>
</protein>
<name>A0A6C0D1P7_9ZZZZ</name>
<evidence type="ECO:0000313" key="1">
    <source>
        <dbReference type="EMBL" id="QHT10024.1"/>
    </source>
</evidence>
<sequence>MNSMDYIWNGKIHQCEIKDCQQQKSYPPSSLYCREHRCESPTCSAPRTLGKSFCKQCGCEKDGCPNVRKLLRYQYFHSFCMDHYCVRCSTGSRLDHSTTCNECTLLCHQIGNTCFESRMVDSMYCVGHTCHAPDCREYKYDDLHSYCISHRCTTMGCWNQRSKSELFCGDCLQQCVERGCHNFRPLHHRDVYYCDHHGCIECHAAPKYSFYERHQHMTSVYCKYHYKQSVESDHLLYELYKVRKMIEANAIVEAGGDLETFAHTIRQQEDHVPLPCIIMNESSSSPTTIQEEVWKHLLDHDFRDDMFMAFMENFPRRLEPFPATDSDITNIIKVLRRLVFKKNRELESVNTKNPIRYDWFVRRYFGGWLPCQSKKIPLICLENLFERQLVLNRNREAMYRLSTVITVHDRYGDHMYKMPERDYAWTIPVHVVNSFSISGKEDIWSEDMIRLEGLLNRNKNL</sequence>
<organism evidence="1">
    <name type="scientific">viral metagenome</name>
    <dbReference type="NCBI Taxonomy" id="1070528"/>
    <lineage>
        <taxon>unclassified sequences</taxon>
        <taxon>metagenomes</taxon>
        <taxon>organismal metagenomes</taxon>
    </lineage>
</organism>
<dbReference type="AlphaFoldDB" id="A0A6C0D1P7"/>
<dbReference type="EMBL" id="MN739518">
    <property type="protein sequence ID" value="QHT10024.1"/>
    <property type="molecule type" value="Genomic_DNA"/>
</dbReference>